<organism evidence="9 10">
    <name type="scientific">Lactuca saligna</name>
    <name type="common">Willowleaf lettuce</name>
    <dbReference type="NCBI Taxonomy" id="75948"/>
    <lineage>
        <taxon>Eukaryota</taxon>
        <taxon>Viridiplantae</taxon>
        <taxon>Streptophyta</taxon>
        <taxon>Embryophyta</taxon>
        <taxon>Tracheophyta</taxon>
        <taxon>Spermatophyta</taxon>
        <taxon>Magnoliopsida</taxon>
        <taxon>eudicotyledons</taxon>
        <taxon>Gunneridae</taxon>
        <taxon>Pentapetalae</taxon>
        <taxon>asterids</taxon>
        <taxon>campanulids</taxon>
        <taxon>Asterales</taxon>
        <taxon>Asteraceae</taxon>
        <taxon>Cichorioideae</taxon>
        <taxon>Cichorieae</taxon>
        <taxon>Lactucinae</taxon>
        <taxon>Lactuca</taxon>
    </lineage>
</organism>
<evidence type="ECO:0000313" key="9">
    <source>
        <dbReference type="EMBL" id="CAI9269594.1"/>
    </source>
</evidence>
<evidence type="ECO:0000256" key="2">
    <source>
        <dbReference type="ARBA" id="ARBA00004123"/>
    </source>
</evidence>
<dbReference type="EMBL" id="OX465077">
    <property type="protein sequence ID" value="CAI9269594.1"/>
    <property type="molecule type" value="Genomic_DNA"/>
</dbReference>
<evidence type="ECO:0000256" key="4">
    <source>
        <dbReference type="ARBA" id="ARBA00022722"/>
    </source>
</evidence>
<keyword evidence="5" id="KW-0479">Metal-binding</keyword>
<comment type="similarity">
    <text evidence="3">Belongs to the HARBI1 family.</text>
</comment>
<feature type="domain" description="DDE Tnp4" evidence="8">
    <location>
        <begin position="123"/>
        <end position="180"/>
    </location>
</feature>
<evidence type="ECO:0000256" key="1">
    <source>
        <dbReference type="ARBA" id="ARBA00001968"/>
    </source>
</evidence>
<dbReference type="PANTHER" id="PTHR22930:SF221">
    <property type="entry name" value="NUCLEASE HARBI1"/>
    <property type="match status" value="1"/>
</dbReference>
<accession>A0AA35Y6Y1</accession>
<reference evidence="9" key="1">
    <citation type="submission" date="2023-04" db="EMBL/GenBank/DDBJ databases">
        <authorList>
            <person name="Vijverberg K."/>
            <person name="Xiong W."/>
            <person name="Schranz E."/>
        </authorList>
    </citation>
    <scope>NUCLEOTIDE SEQUENCE</scope>
</reference>
<gene>
    <name evidence="9" type="ORF">LSALG_LOCUS9961</name>
</gene>
<protein>
    <recommendedName>
        <fullName evidence="8">DDE Tnp4 domain-containing protein</fullName>
    </recommendedName>
</protein>
<dbReference type="InterPro" id="IPR027806">
    <property type="entry name" value="HARBI1_dom"/>
</dbReference>
<evidence type="ECO:0000313" key="10">
    <source>
        <dbReference type="Proteomes" id="UP001177003"/>
    </source>
</evidence>
<evidence type="ECO:0000256" key="5">
    <source>
        <dbReference type="ARBA" id="ARBA00022723"/>
    </source>
</evidence>
<dbReference type="Proteomes" id="UP001177003">
    <property type="component" value="Chromosome 1"/>
</dbReference>
<sequence length="195" mass="22670">MTVVIKFPGFIEGSQEYSQALLVFTKKQNREAFMFPTSDDAEMEFLKMDSDDSNSSDDNEECWVEEDREFEMLCGHFHTILTVVLKMSADIIRPAVNYNDEVPEYILNNPRYYPMFKDCIGAIDGTHVRALVRQHEEAKYIGRKGYATQNIMDVCDFNMCFTFVWVGWEGTAHDTRIFNEALQRWDLHFPFPTGG</sequence>
<comment type="subcellular location">
    <subcellularLocation>
        <location evidence="2">Nucleus</location>
    </subcellularLocation>
</comment>
<comment type="cofactor">
    <cofactor evidence="1">
        <name>a divalent metal cation</name>
        <dbReference type="ChEBI" id="CHEBI:60240"/>
    </cofactor>
</comment>
<keyword evidence="7" id="KW-0539">Nucleus</keyword>
<dbReference type="GO" id="GO:0016787">
    <property type="term" value="F:hydrolase activity"/>
    <property type="evidence" value="ECO:0007669"/>
    <property type="project" value="UniProtKB-KW"/>
</dbReference>
<evidence type="ECO:0000259" key="8">
    <source>
        <dbReference type="Pfam" id="PF13359"/>
    </source>
</evidence>
<dbReference type="GO" id="GO:0004518">
    <property type="term" value="F:nuclease activity"/>
    <property type="evidence" value="ECO:0007669"/>
    <property type="project" value="UniProtKB-KW"/>
</dbReference>
<name>A0AA35Y6Y1_LACSI</name>
<dbReference type="AlphaFoldDB" id="A0AA35Y6Y1"/>
<keyword evidence="4" id="KW-0540">Nuclease</keyword>
<dbReference type="InterPro" id="IPR045249">
    <property type="entry name" value="HARBI1-like"/>
</dbReference>
<keyword evidence="10" id="KW-1185">Reference proteome</keyword>
<proteinExistence type="inferred from homology"/>
<evidence type="ECO:0000256" key="6">
    <source>
        <dbReference type="ARBA" id="ARBA00022801"/>
    </source>
</evidence>
<keyword evidence="6" id="KW-0378">Hydrolase</keyword>
<evidence type="ECO:0000256" key="7">
    <source>
        <dbReference type="ARBA" id="ARBA00023242"/>
    </source>
</evidence>
<evidence type="ECO:0000256" key="3">
    <source>
        <dbReference type="ARBA" id="ARBA00006958"/>
    </source>
</evidence>
<dbReference type="GO" id="GO:0005634">
    <property type="term" value="C:nucleus"/>
    <property type="evidence" value="ECO:0007669"/>
    <property type="project" value="UniProtKB-SubCell"/>
</dbReference>
<dbReference type="Pfam" id="PF13359">
    <property type="entry name" value="DDE_Tnp_4"/>
    <property type="match status" value="1"/>
</dbReference>
<dbReference type="PANTHER" id="PTHR22930">
    <property type="match status" value="1"/>
</dbReference>
<dbReference type="GO" id="GO:0046872">
    <property type="term" value="F:metal ion binding"/>
    <property type="evidence" value="ECO:0007669"/>
    <property type="project" value="UniProtKB-KW"/>
</dbReference>